<proteinExistence type="predicted"/>
<organism evidence="1 2">
    <name type="scientific">Colwellia marinimaniae</name>
    <dbReference type="NCBI Taxonomy" id="1513592"/>
    <lineage>
        <taxon>Bacteria</taxon>
        <taxon>Pseudomonadati</taxon>
        <taxon>Pseudomonadota</taxon>
        <taxon>Gammaproteobacteria</taxon>
        <taxon>Alteromonadales</taxon>
        <taxon>Colwelliaceae</taxon>
        <taxon>Colwellia</taxon>
    </lineage>
</organism>
<comment type="caution">
    <text evidence="1">The sequence shown here is derived from an EMBL/GenBank/DDBJ whole genome shotgun (WGS) entry which is preliminary data.</text>
</comment>
<keyword evidence="2" id="KW-1185">Reference proteome</keyword>
<evidence type="ECO:0000313" key="1">
    <source>
        <dbReference type="EMBL" id="GAW94558.1"/>
    </source>
</evidence>
<dbReference type="Proteomes" id="UP000197068">
    <property type="component" value="Unassembled WGS sequence"/>
</dbReference>
<reference evidence="1 2" key="1">
    <citation type="submission" date="2017-06" db="EMBL/GenBank/DDBJ databases">
        <title>Whole Genome Sequences of Colwellia marinimaniae MTCD1.</title>
        <authorList>
            <person name="Kusumoto H."/>
            <person name="Inoue M."/>
            <person name="Tanikawa K."/>
            <person name="Maeji H."/>
            <person name="Cameron J.H."/>
            <person name="Bartlett D.H."/>
        </authorList>
    </citation>
    <scope>NUCLEOTIDE SEQUENCE [LARGE SCALE GENOMIC DNA]</scope>
    <source>
        <strain evidence="1 2">MTCD1</strain>
    </source>
</reference>
<protein>
    <submittedName>
        <fullName evidence="1">Uncharacterized protein</fullName>
    </submittedName>
</protein>
<sequence>MTEALPLTINVNSDLLDKFTQLKSISNKLEAQFNFHTLTANWYGDERQVLAIQLLLETPLSFKECQKGLKRLSASEVSVSHFSDDVFSCFNEGEQQLLCYIAITNSELDLLATQPKLLMGFIQVKIHKVLNLIAVQRSLAKI</sequence>
<accession>A0ABQ0MQA7</accession>
<gene>
    <name evidence="1" type="ORF">MTCD1_00154</name>
</gene>
<dbReference type="RefSeq" id="WP_057182443.1">
    <property type="nucleotide sequence ID" value="NZ_BDQM01000001.1"/>
</dbReference>
<dbReference type="EMBL" id="BDQM01000001">
    <property type="protein sequence ID" value="GAW94558.1"/>
    <property type="molecule type" value="Genomic_DNA"/>
</dbReference>
<name>A0ABQ0MQA7_9GAMM</name>
<evidence type="ECO:0000313" key="2">
    <source>
        <dbReference type="Proteomes" id="UP000197068"/>
    </source>
</evidence>